<evidence type="ECO:0000313" key="2">
    <source>
        <dbReference type="Proteomes" id="UP001316184"/>
    </source>
</evidence>
<dbReference type="EMBL" id="CP102173">
    <property type="protein sequence ID" value="UUP14363.1"/>
    <property type="molecule type" value="Genomic_DNA"/>
</dbReference>
<dbReference type="RefSeq" id="WP_232398188.1">
    <property type="nucleotide sequence ID" value="NZ_CP102173.1"/>
</dbReference>
<keyword evidence="2" id="KW-1185">Reference proteome</keyword>
<evidence type="ECO:0008006" key="3">
    <source>
        <dbReference type="Google" id="ProtNLM"/>
    </source>
</evidence>
<proteinExistence type="predicted"/>
<dbReference type="Proteomes" id="UP001316184">
    <property type="component" value="Chromosome"/>
</dbReference>
<sequence>MRTVFRTAELVAAYGRGAVRHAIATGRWQSPHRGVVVTHSGPLSPDEQELVALTLCAPASALGGLSALRHDGFTGFASDSTFVVLPEGAARPSVPSLVTHFSTDLGTADVHPFKEPRRTRAARSVIDAASWCETDRYARTIVLAAMQQGLVNAARLHQTLDRRGMCRRRGLIRESILDGTGGIQSLPERDFDDIRRAAGLPAPTRQRKIQGPDGHYFLDAAWDAFAFSVEVHGTPHQEVARWDADLLRGNEIVIGGRRLLIFSSYAIRHEPQLVTHQLTRMFLALGWRAA</sequence>
<gene>
    <name evidence="1" type="ORF">NQV15_03335</name>
</gene>
<evidence type="ECO:0000313" key="1">
    <source>
        <dbReference type="EMBL" id="UUP14363.1"/>
    </source>
</evidence>
<accession>A0ABY5M8A2</accession>
<name>A0ABY5M8A2_9ACTN</name>
<protein>
    <recommendedName>
        <fullName evidence="3">DUF559 domain-containing protein</fullName>
    </recommendedName>
</protein>
<organism evidence="1 2">
    <name type="scientific">Aeromicrobium wangtongii</name>
    <dbReference type="NCBI Taxonomy" id="2969247"/>
    <lineage>
        <taxon>Bacteria</taxon>
        <taxon>Bacillati</taxon>
        <taxon>Actinomycetota</taxon>
        <taxon>Actinomycetes</taxon>
        <taxon>Propionibacteriales</taxon>
        <taxon>Nocardioidaceae</taxon>
        <taxon>Aeromicrobium</taxon>
    </lineage>
</organism>
<reference evidence="1 2" key="1">
    <citation type="submission" date="2022-08" db="EMBL/GenBank/DDBJ databases">
        <title>novel species in genus Aeromicrobium.</title>
        <authorList>
            <person name="Ye L."/>
        </authorList>
    </citation>
    <scope>NUCLEOTIDE SEQUENCE [LARGE SCALE GENOMIC DNA]</scope>
    <source>
        <strain evidence="2">zg-Y1379</strain>
    </source>
</reference>